<keyword evidence="5" id="KW-1185">Reference proteome</keyword>
<dbReference type="GO" id="GO:0006508">
    <property type="term" value="P:proteolysis"/>
    <property type="evidence" value="ECO:0007669"/>
    <property type="project" value="InterPro"/>
</dbReference>
<dbReference type="EMBL" id="JAGKSQ010000002">
    <property type="protein sequence ID" value="MBP3950448.1"/>
    <property type="molecule type" value="Genomic_DNA"/>
</dbReference>
<accession>A0A940WUF4</accession>
<keyword evidence="3" id="KW-0732">Signal</keyword>
<dbReference type="InterPro" id="IPR000667">
    <property type="entry name" value="Peptidase_S13"/>
</dbReference>
<sequence>MKRWLFICWLMVVFSGSTTALAEQTNVTWARQIDKLTQHKYLEHAQVGISIRSAENGKILYQNNGDNRLHPASNLKLITSAMALELLGVEHRFETEFRTDGEQHWSILDGDLYIKGGGDPSLTMTDIEDMVLALKSQGIKVLKGDLIADDSRYDSIRHSKDLPWSDEETYYGSAISALTVAAEEGSDTGTVAVEVNSSEHVGGKANIRLVPAYGTMSIVNNTKMVSEDNIETIAITREHGEETLYISGEFPKNHEAIQQIISVWNPTDYVIRLVDQALKKHNIIHLGHSLRKKTPSQSDVLISHQSEPLGKLIVPLMKYSNNSYAEIFVKEIGKVCGRNGSWQKGIELEKEKLQQLGIDTDKIVIRDGSGLSHINLVTANTVTNLLFEIQKYPWFHTYLEALPIAGVQRKEIGGTLRHRLGKTKGRVQAKTGTISTVTALSGYLKTDHEDDLVFSIIFNNVLDEEKAKKIEDEIVSILVHS</sequence>
<dbReference type="GO" id="GO:0009002">
    <property type="term" value="F:serine-type D-Ala-D-Ala carboxypeptidase activity"/>
    <property type="evidence" value="ECO:0007669"/>
    <property type="project" value="UniProtKB-EC"/>
</dbReference>
<evidence type="ECO:0000313" key="5">
    <source>
        <dbReference type="Proteomes" id="UP000678228"/>
    </source>
</evidence>
<dbReference type="GO" id="GO:0000270">
    <property type="term" value="P:peptidoglycan metabolic process"/>
    <property type="evidence" value="ECO:0007669"/>
    <property type="project" value="TreeGrafter"/>
</dbReference>
<dbReference type="PANTHER" id="PTHR30023">
    <property type="entry name" value="D-ALANYL-D-ALANINE CARBOXYPEPTIDASE"/>
    <property type="match status" value="1"/>
</dbReference>
<gene>
    <name evidence="4" type="primary">dacB</name>
    <name evidence="4" type="ORF">J7W16_04830</name>
</gene>
<dbReference type="InterPro" id="IPR012338">
    <property type="entry name" value="Beta-lactam/transpept-like"/>
</dbReference>
<dbReference type="NCBIfam" id="TIGR00666">
    <property type="entry name" value="PBP4"/>
    <property type="match status" value="1"/>
</dbReference>
<comment type="caution">
    <text evidence="4">The sequence shown here is derived from an EMBL/GenBank/DDBJ whole genome shotgun (WGS) entry which is preliminary data.</text>
</comment>
<keyword evidence="4" id="KW-0645">Protease</keyword>
<organism evidence="4 5">
    <name type="scientific">Halalkalibacter suaedae</name>
    <dbReference type="NCBI Taxonomy" id="2822140"/>
    <lineage>
        <taxon>Bacteria</taxon>
        <taxon>Bacillati</taxon>
        <taxon>Bacillota</taxon>
        <taxon>Bacilli</taxon>
        <taxon>Bacillales</taxon>
        <taxon>Bacillaceae</taxon>
        <taxon>Halalkalibacter</taxon>
    </lineage>
</organism>
<evidence type="ECO:0000256" key="3">
    <source>
        <dbReference type="SAM" id="SignalP"/>
    </source>
</evidence>
<dbReference type="PRINTS" id="PR00922">
    <property type="entry name" value="DADACBPTASE3"/>
</dbReference>
<feature type="signal peptide" evidence="3">
    <location>
        <begin position="1"/>
        <end position="22"/>
    </location>
</feature>
<evidence type="ECO:0000313" key="4">
    <source>
        <dbReference type="EMBL" id="MBP3950448.1"/>
    </source>
</evidence>
<evidence type="ECO:0000256" key="1">
    <source>
        <dbReference type="ARBA" id="ARBA00006096"/>
    </source>
</evidence>
<dbReference type="PANTHER" id="PTHR30023:SF0">
    <property type="entry name" value="PENICILLIN-SENSITIVE CARBOXYPEPTIDASE A"/>
    <property type="match status" value="1"/>
</dbReference>
<dbReference type="Gene3D" id="3.50.80.20">
    <property type="entry name" value="D-Ala-D-Ala carboxypeptidase C, peptidase S13"/>
    <property type="match status" value="1"/>
</dbReference>
<dbReference type="RefSeq" id="WP_210596091.1">
    <property type="nucleotide sequence ID" value="NZ_JAGKSQ010000002.1"/>
</dbReference>
<evidence type="ECO:0000256" key="2">
    <source>
        <dbReference type="ARBA" id="ARBA00022801"/>
    </source>
</evidence>
<keyword evidence="4" id="KW-0121">Carboxypeptidase</keyword>
<dbReference type="Gene3D" id="3.40.710.10">
    <property type="entry name" value="DD-peptidase/beta-lactamase superfamily"/>
    <property type="match status" value="2"/>
</dbReference>
<protein>
    <submittedName>
        <fullName evidence="4">D-alanyl-D-alanine carboxypeptidase/D-alanyl-D-alanine-endopeptidase</fullName>
        <ecNumber evidence="4">3.4.16.4</ecNumber>
    </submittedName>
</protein>
<keyword evidence="2 4" id="KW-0378">Hydrolase</keyword>
<dbReference type="EC" id="3.4.16.4" evidence="4"/>
<name>A0A940WUF4_9BACI</name>
<dbReference type="Pfam" id="PF02113">
    <property type="entry name" value="Peptidase_S13"/>
    <property type="match status" value="1"/>
</dbReference>
<dbReference type="Proteomes" id="UP000678228">
    <property type="component" value="Unassembled WGS sequence"/>
</dbReference>
<comment type="similarity">
    <text evidence="1">Belongs to the peptidase S13 family.</text>
</comment>
<reference evidence="4" key="1">
    <citation type="submission" date="2021-03" db="EMBL/GenBank/DDBJ databases">
        <title>Bacillus suaedae sp. nov., isolated from Suaeda aralocaspica.</title>
        <authorList>
            <person name="Lei R.F.R."/>
        </authorList>
    </citation>
    <scope>NUCLEOTIDE SEQUENCE</scope>
    <source>
        <strain evidence="4">YZJH907-2</strain>
    </source>
</reference>
<dbReference type="SUPFAM" id="SSF56601">
    <property type="entry name" value="beta-lactamase/transpeptidase-like"/>
    <property type="match status" value="1"/>
</dbReference>
<feature type="chain" id="PRO_5037623365" evidence="3">
    <location>
        <begin position="23"/>
        <end position="481"/>
    </location>
</feature>
<proteinExistence type="inferred from homology"/>
<dbReference type="AlphaFoldDB" id="A0A940WUF4"/>